<dbReference type="EMBL" id="MU393508">
    <property type="protein sequence ID" value="KAI4863207.1"/>
    <property type="molecule type" value="Genomic_DNA"/>
</dbReference>
<organism evidence="1 2">
    <name type="scientific">Hypoxylon rubiginosum</name>
    <dbReference type="NCBI Taxonomy" id="110542"/>
    <lineage>
        <taxon>Eukaryota</taxon>
        <taxon>Fungi</taxon>
        <taxon>Dikarya</taxon>
        <taxon>Ascomycota</taxon>
        <taxon>Pezizomycotina</taxon>
        <taxon>Sordariomycetes</taxon>
        <taxon>Xylariomycetidae</taxon>
        <taxon>Xylariales</taxon>
        <taxon>Hypoxylaceae</taxon>
        <taxon>Hypoxylon</taxon>
    </lineage>
</organism>
<gene>
    <name evidence="1" type="ORF">F4820DRAFT_427614</name>
</gene>
<comment type="caution">
    <text evidence="1">The sequence shown here is derived from an EMBL/GenBank/DDBJ whole genome shotgun (WGS) entry which is preliminary data.</text>
</comment>
<evidence type="ECO:0000313" key="2">
    <source>
        <dbReference type="Proteomes" id="UP001497700"/>
    </source>
</evidence>
<evidence type="ECO:0000313" key="1">
    <source>
        <dbReference type="EMBL" id="KAI4863207.1"/>
    </source>
</evidence>
<protein>
    <submittedName>
        <fullName evidence="1">Uncharacterized protein</fullName>
    </submittedName>
</protein>
<name>A0ACB9YVE5_9PEZI</name>
<dbReference type="Proteomes" id="UP001497700">
    <property type="component" value="Unassembled WGS sequence"/>
</dbReference>
<keyword evidence="2" id="KW-1185">Reference proteome</keyword>
<sequence>MPLFSSRKPEEEVVHEPVPEKRQSHSLFGSRHRSPSPPAARTARTSTTTTSSRHSNESSPSRTRSVLQRTFGHGNAANPDMDPSIVQARERVMQAETAERDADRALEAARIRVREARAEVKKLEVEAAEEARLAKIKQYHAREVSKRGKQLGRHDV</sequence>
<reference evidence="1 2" key="1">
    <citation type="journal article" date="2022" name="New Phytol.">
        <title>Ecological generalism drives hyperdiversity of secondary metabolite gene clusters in xylarialean endophytes.</title>
        <authorList>
            <person name="Franco M.E.E."/>
            <person name="Wisecaver J.H."/>
            <person name="Arnold A.E."/>
            <person name="Ju Y.M."/>
            <person name="Slot J.C."/>
            <person name="Ahrendt S."/>
            <person name="Moore L.P."/>
            <person name="Eastman K.E."/>
            <person name="Scott K."/>
            <person name="Konkel Z."/>
            <person name="Mondo S.J."/>
            <person name="Kuo A."/>
            <person name="Hayes R.D."/>
            <person name="Haridas S."/>
            <person name="Andreopoulos B."/>
            <person name="Riley R."/>
            <person name="LaButti K."/>
            <person name="Pangilinan J."/>
            <person name="Lipzen A."/>
            <person name="Amirebrahimi M."/>
            <person name="Yan J."/>
            <person name="Adam C."/>
            <person name="Keymanesh K."/>
            <person name="Ng V."/>
            <person name="Louie K."/>
            <person name="Northen T."/>
            <person name="Drula E."/>
            <person name="Henrissat B."/>
            <person name="Hsieh H.M."/>
            <person name="Youens-Clark K."/>
            <person name="Lutzoni F."/>
            <person name="Miadlikowska J."/>
            <person name="Eastwood D.C."/>
            <person name="Hamelin R.C."/>
            <person name="Grigoriev I.V."/>
            <person name="U'Ren J.M."/>
        </authorList>
    </citation>
    <scope>NUCLEOTIDE SEQUENCE [LARGE SCALE GENOMIC DNA]</scope>
    <source>
        <strain evidence="1 2">CBS 119005</strain>
    </source>
</reference>
<proteinExistence type="predicted"/>
<accession>A0ACB9YVE5</accession>